<feature type="region of interest" description="Disordered" evidence="4">
    <location>
        <begin position="1"/>
        <end position="38"/>
    </location>
</feature>
<name>A0A1J4KZH1_9EUKA</name>
<sequence>MKKRSKASKATIIFDQPDAVITRPPGAPPDYEPPSPADILSRLQQINSGKFSFGQTVNPVNQTNSFNQIPENSVSFNSLPANPEPDNNNKTLDILSRLKAISNGDSLPVPTAMPKIEILPTVGVEFDSLTHIDAPKPDNPIAAIERLQYTEEPEESPVADAASLLNYDKPLGFGLCRAMDYIVNHGLYIEHKGDDEQIIEYRDDEGNLIDAKAAFKHQSHIFSGQKPGLKMRMKRQAKNRALANRDNFQVGDTPLHMASSLRNALSEKKQPFLELTGEKREIIPYEIQVSALDAENKKEKEKKKKRLKIRTKKRAIELKEKEEAKLAVRE</sequence>
<protein>
    <submittedName>
        <fullName evidence="5">Uncharacterized protein</fullName>
    </submittedName>
</protein>
<dbReference type="GeneID" id="94831840"/>
<evidence type="ECO:0000256" key="3">
    <source>
        <dbReference type="ARBA" id="ARBA00023242"/>
    </source>
</evidence>
<dbReference type="PANTHER" id="PTHR14152">
    <property type="entry name" value="SQUAMOUS CELL CARCINOMA ANTIGEN RECOGNISED BY CYTOTOXIC T LYMPHOCYTES"/>
    <property type="match status" value="1"/>
</dbReference>
<keyword evidence="6" id="KW-1185">Reference proteome</keyword>
<comment type="subcellular location">
    <subcellularLocation>
        <location evidence="1">Nucleus</location>
    </subcellularLocation>
</comment>
<comment type="similarity">
    <text evidence="2">Belongs to the SNU66/SART1 family.</text>
</comment>
<gene>
    <name evidence="5" type="ORF">TRFO_13269</name>
</gene>
<dbReference type="InterPro" id="IPR005011">
    <property type="entry name" value="SNU66/SART1"/>
</dbReference>
<dbReference type="RefSeq" id="XP_068369400.1">
    <property type="nucleotide sequence ID" value="XM_068497136.1"/>
</dbReference>
<dbReference type="OrthoDB" id="5583at2759"/>
<proteinExistence type="inferred from homology"/>
<dbReference type="GO" id="GO:0000481">
    <property type="term" value="P:maturation of 5S rRNA"/>
    <property type="evidence" value="ECO:0007669"/>
    <property type="project" value="TreeGrafter"/>
</dbReference>
<dbReference type="Proteomes" id="UP000179807">
    <property type="component" value="Unassembled WGS sequence"/>
</dbReference>
<evidence type="ECO:0000256" key="1">
    <source>
        <dbReference type="ARBA" id="ARBA00004123"/>
    </source>
</evidence>
<evidence type="ECO:0000256" key="4">
    <source>
        <dbReference type="SAM" id="MobiDB-lite"/>
    </source>
</evidence>
<dbReference type="EMBL" id="MLAK01000123">
    <property type="protein sequence ID" value="OHT16264.1"/>
    <property type="molecule type" value="Genomic_DNA"/>
</dbReference>
<evidence type="ECO:0000313" key="5">
    <source>
        <dbReference type="EMBL" id="OHT16264.1"/>
    </source>
</evidence>
<dbReference type="GO" id="GO:0046540">
    <property type="term" value="C:U4/U6 x U5 tri-snRNP complex"/>
    <property type="evidence" value="ECO:0007669"/>
    <property type="project" value="TreeGrafter"/>
</dbReference>
<organism evidence="5 6">
    <name type="scientific">Tritrichomonas foetus</name>
    <dbReference type="NCBI Taxonomy" id="1144522"/>
    <lineage>
        <taxon>Eukaryota</taxon>
        <taxon>Metamonada</taxon>
        <taxon>Parabasalia</taxon>
        <taxon>Tritrichomonadida</taxon>
        <taxon>Tritrichomonadidae</taxon>
        <taxon>Tritrichomonas</taxon>
    </lineage>
</organism>
<dbReference type="VEuPathDB" id="TrichDB:TRFO_13269"/>
<evidence type="ECO:0000256" key="2">
    <source>
        <dbReference type="ARBA" id="ARBA00006076"/>
    </source>
</evidence>
<evidence type="ECO:0000313" key="6">
    <source>
        <dbReference type="Proteomes" id="UP000179807"/>
    </source>
</evidence>
<comment type="caution">
    <text evidence="5">The sequence shown here is derived from an EMBL/GenBank/DDBJ whole genome shotgun (WGS) entry which is preliminary data.</text>
</comment>
<feature type="compositionally biased region" description="Pro residues" evidence="4">
    <location>
        <begin position="25"/>
        <end position="36"/>
    </location>
</feature>
<dbReference type="PANTHER" id="PTHR14152:SF5">
    <property type="entry name" value="U4_U6.U5 TRI-SNRNP-ASSOCIATED PROTEIN 1"/>
    <property type="match status" value="1"/>
</dbReference>
<dbReference type="GO" id="GO:0045292">
    <property type="term" value="P:mRNA cis splicing, via spliceosome"/>
    <property type="evidence" value="ECO:0007669"/>
    <property type="project" value="TreeGrafter"/>
</dbReference>
<dbReference type="AlphaFoldDB" id="A0A1J4KZH1"/>
<reference evidence="5" key="1">
    <citation type="submission" date="2016-10" db="EMBL/GenBank/DDBJ databases">
        <authorList>
            <person name="Benchimol M."/>
            <person name="Almeida L.G."/>
            <person name="Vasconcelos A.T."/>
            <person name="Perreira-Neves A."/>
            <person name="Rosa I.A."/>
            <person name="Tasca T."/>
            <person name="Bogo M.R."/>
            <person name="de Souza W."/>
        </authorList>
    </citation>
    <scope>NUCLEOTIDE SEQUENCE [LARGE SCALE GENOMIC DNA]</scope>
    <source>
        <strain evidence="5">K</strain>
    </source>
</reference>
<accession>A0A1J4KZH1</accession>
<keyword evidence="3" id="KW-0539">Nucleus</keyword>